<dbReference type="RefSeq" id="XP_024726748.1">
    <property type="nucleotide sequence ID" value="XM_024888265.1"/>
</dbReference>
<name>A0A2J6SGG2_9HELO</name>
<dbReference type="Proteomes" id="UP000235371">
    <property type="component" value="Unassembled WGS sequence"/>
</dbReference>
<feature type="chain" id="PRO_5014438291" evidence="1">
    <location>
        <begin position="18"/>
        <end position="554"/>
    </location>
</feature>
<dbReference type="EMBL" id="KZ613919">
    <property type="protein sequence ID" value="PMD49844.1"/>
    <property type="molecule type" value="Genomic_DNA"/>
</dbReference>
<reference evidence="2 3" key="1">
    <citation type="submission" date="2016-04" db="EMBL/GenBank/DDBJ databases">
        <title>A degradative enzymes factory behind the ericoid mycorrhizal symbiosis.</title>
        <authorList>
            <consortium name="DOE Joint Genome Institute"/>
            <person name="Martino E."/>
            <person name="Morin E."/>
            <person name="Grelet G."/>
            <person name="Kuo A."/>
            <person name="Kohler A."/>
            <person name="Daghino S."/>
            <person name="Barry K."/>
            <person name="Choi C."/>
            <person name="Cichocki N."/>
            <person name="Clum A."/>
            <person name="Copeland A."/>
            <person name="Hainaut M."/>
            <person name="Haridas S."/>
            <person name="Labutti K."/>
            <person name="Lindquist E."/>
            <person name="Lipzen A."/>
            <person name="Khouja H.-R."/>
            <person name="Murat C."/>
            <person name="Ohm R."/>
            <person name="Olson A."/>
            <person name="Spatafora J."/>
            <person name="Veneault-Fourrey C."/>
            <person name="Henrissat B."/>
            <person name="Grigoriev I."/>
            <person name="Martin F."/>
            <person name="Perotto S."/>
        </authorList>
    </citation>
    <scope>NUCLEOTIDE SEQUENCE [LARGE SCALE GENOMIC DNA]</scope>
    <source>
        <strain evidence="2 3">E</strain>
    </source>
</reference>
<dbReference type="OrthoDB" id="5985073at2759"/>
<proteinExistence type="predicted"/>
<dbReference type="STRING" id="1095630.A0A2J6SGG2"/>
<keyword evidence="3" id="KW-1185">Reference proteome</keyword>
<evidence type="ECO:0000313" key="2">
    <source>
        <dbReference type="EMBL" id="PMD49844.1"/>
    </source>
</evidence>
<accession>A0A2J6SGG2</accession>
<sequence length="554" mass="57831">MKLFQFLGLAMPVLVNALAATDEPQSADPPQSGYLPNHNLAPSTLAGFAKKWNLKFNSNEKLYSMPVVYTPSGSTQELVIIGSIQNVVRVVDSATGQLVKIRTLDAPYISSDSNCNDGATVGITGTPVIDPATDIMYLFSKGYMNGLAGPQGAYKMWALHIPDLTVVPGYPVLIQGPASNDPTKYFNGGEILQRPGLTMIGDSIIAGFGGHCDSMNYTGILLTVSKTTGQMQDQMVMMASPGSPWAPDLQAGKGGKAGIWQSGMAIAADLDKNRVFFATGNSDVNGDLGGINGAPHSGKVPISTLGQAIANIGVDPVSGNLTQQDFFVPVGYAKLNSGDKDFSAGGVSLLDPTVFNGGGVNRVALGTSKVGTLYVMDAENLGGYKQGPGGTTDGKKFSKRSFLQRDRSTVALAATPRKVVISSMQISTLLQITRLNENSFCHTGAPLQAWRLTPDASGKPNFKFAGQSALSVGCHGTPTVTSQNGVAGTGIVWLSDTTKGLIAFNAVPNGSSVLTQITVPGSGGLTKFHRPVFGNNNVFVTTSNHLIAIGGPKL</sequence>
<evidence type="ECO:0000256" key="1">
    <source>
        <dbReference type="SAM" id="SignalP"/>
    </source>
</evidence>
<protein>
    <submittedName>
        <fullName evidence="2">Uncharacterized protein</fullName>
    </submittedName>
</protein>
<gene>
    <name evidence="2" type="ORF">K444DRAFT_711847</name>
</gene>
<keyword evidence="1" id="KW-0732">Signal</keyword>
<dbReference type="AlphaFoldDB" id="A0A2J6SGG2"/>
<feature type="signal peptide" evidence="1">
    <location>
        <begin position="1"/>
        <end position="17"/>
    </location>
</feature>
<dbReference type="GeneID" id="36596341"/>
<dbReference type="InParanoid" id="A0A2J6SGG2"/>
<organism evidence="2 3">
    <name type="scientific">Hyaloscypha bicolor E</name>
    <dbReference type="NCBI Taxonomy" id="1095630"/>
    <lineage>
        <taxon>Eukaryota</taxon>
        <taxon>Fungi</taxon>
        <taxon>Dikarya</taxon>
        <taxon>Ascomycota</taxon>
        <taxon>Pezizomycotina</taxon>
        <taxon>Leotiomycetes</taxon>
        <taxon>Helotiales</taxon>
        <taxon>Hyaloscyphaceae</taxon>
        <taxon>Hyaloscypha</taxon>
        <taxon>Hyaloscypha bicolor</taxon>
    </lineage>
</organism>
<evidence type="ECO:0000313" key="3">
    <source>
        <dbReference type="Proteomes" id="UP000235371"/>
    </source>
</evidence>